<comment type="caution">
    <text evidence="2">The sequence shown here is derived from an EMBL/GenBank/DDBJ whole genome shotgun (WGS) entry which is preliminary data.</text>
</comment>
<dbReference type="EMBL" id="BMLG01000040">
    <property type="protein sequence ID" value="GGM43628.1"/>
    <property type="molecule type" value="Genomic_DNA"/>
</dbReference>
<dbReference type="AlphaFoldDB" id="A0A917TY90"/>
<accession>A0A917TY90</accession>
<gene>
    <name evidence="2" type="ORF">GCM10011351_32000</name>
</gene>
<proteinExistence type="predicted"/>
<keyword evidence="1" id="KW-0812">Transmembrane</keyword>
<dbReference type="Proteomes" id="UP000618460">
    <property type="component" value="Unassembled WGS sequence"/>
</dbReference>
<protein>
    <submittedName>
        <fullName evidence="2">Uncharacterized protein</fullName>
    </submittedName>
</protein>
<reference evidence="2" key="1">
    <citation type="journal article" date="2014" name="Int. J. Syst. Evol. Microbiol.">
        <title>Complete genome sequence of Corynebacterium casei LMG S-19264T (=DSM 44701T), isolated from a smear-ripened cheese.</title>
        <authorList>
            <consortium name="US DOE Joint Genome Institute (JGI-PGF)"/>
            <person name="Walter F."/>
            <person name="Albersmeier A."/>
            <person name="Kalinowski J."/>
            <person name="Ruckert C."/>
        </authorList>
    </citation>
    <scope>NUCLEOTIDE SEQUENCE</scope>
    <source>
        <strain evidence="2">CGMCC 1.6333</strain>
    </source>
</reference>
<keyword evidence="3" id="KW-1185">Reference proteome</keyword>
<dbReference type="OrthoDB" id="2624420at2"/>
<feature type="transmembrane region" description="Helical" evidence="1">
    <location>
        <begin position="9"/>
        <end position="27"/>
    </location>
</feature>
<organism evidence="2 3">
    <name type="scientific">Paraliobacillus quinghaiensis</name>
    <dbReference type="NCBI Taxonomy" id="470815"/>
    <lineage>
        <taxon>Bacteria</taxon>
        <taxon>Bacillati</taxon>
        <taxon>Bacillota</taxon>
        <taxon>Bacilli</taxon>
        <taxon>Bacillales</taxon>
        <taxon>Bacillaceae</taxon>
        <taxon>Paraliobacillus</taxon>
    </lineage>
</organism>
<evidence type="ECO:0000256" key="1">
    <source>
        <dbReference type="SAM" id="Phobius"/>
    </source>
</evidence>
<keyword evidence="1" id="KW-1133">Transmembrane helix</keyword>
<name>A0A917TY90_9BACI</name>
<sequence>MPLKKNSKVFVLTAIILIAILGFYILLDSIEKPYGNDKESIEKVIKSIEGYENESIEILEIKDIYEERIVGFLSNNNPAYIQFTKNKKGNYEWIHIEKSEGHSFSPYLIFVPVPNEDSNVLKFMIVTNQENNIAKMELEVNGEVIEQEFGVNQNSVYWIALPKGKKHSFKYKYFDKDGNEIGNY</sequence>
<keyword evidence="1" id="KW-0472">Membrane</keyword>
<evidence type="ECO:0000313" key="3">
    <source>
        <dbReference type="Proteomes" id="UP000618460"/>
    </source>
</evidence>
<dbReference type="RefSeq" id="WP_117157340.1">
    <property type="nucleotide sequence ID" value="NZ_BMLG01000040.1"/>
</dbReference>
<reference evidence="2" key="2">
    <citation type="submission" date="2020-09" db="EMBL/GenBank/DDBJ databases">
        <authorList>
            <person name="Sun Q."/>
            <person name="Zhou Y."/>
        </authorList>
    </citation>
    <scope>NUCLEOTIDE SEQUENCE</scope>
    <source>
        <strain evidence="2">CGMCC 1.6333</strain>
    </source>
</reference>
<evidence type="ECO:0000313" key="2">
    <source>
        <dbReference type="EMBL" id="GGM43628.1"/>
    </source>
</evidence>